<accession>A0A447P3T0</accession>
<protein>
    <submittedName>
        <fullName evidence="2">Prophage protein</fullName>
    </submittedName>
</protein>
<name>A0A447P3T0_SALET</name>
<dbReference type="Pfam" id="PF13708">
    <property type="entry name" value="DUF4942"/>
    <property type="match status" value="1"/>
</dbReference>
<organism evidence="2 3">
    <name type="scientific">Salmonella enterica I</name>
    <dbReference type="NCBI Taxonomy" id="59201"/>
    <lineage>
        <taxon>Bacteria</taxon>
        <taxon>Pseudomonadati</taxon>
        <taxon>Pseudomonadota</taxon>
        <taxon>Gammaproteobacteria</taxon>
        <taxon>Enterobacterales</taxon>
        <taxon>Enterobacteriaceae</taxon>
        <taxon>Salmonella</taxon>
    </lineage>
</organism>
<gene>
    <name evidence="2" type="ORF">NCTC8271_00122</name>
</gene>
<evidence type="ECO:0000313" key="3">
    <source>
        <dbReference type="Proteomes" id="UP000273655"/>
    </source>
</evidence>
<evidence type="ECO:0000259" key="1">
    <source>
        <dbReference type="Pfam" id="PF13708"/>
    </source>
</evidence>
<dbReference type="InterPro" id="IPR031339">
    <property type="entry name" value="DUF4942"/>
</dbReference>
<feature type="domain" description="DUF4942" evidence="1">
    <location>
        <begin position="44"/>
        <end position="92"/>
    </location>
</feature>
<dbReference type="EMBL" id="LR134148">
    <property type="protein sequence ID" value="VEA29979.1"/>
    <property type="molecule type" value="Genomic_DNA"/>
</dbReference>
<dbReference type="AlphaFoldDB" id="A0A447P3T0"/>
<sequence length="98" mass="11391">MKIRWQPDLPAGVSSFKNWFVMRNINSLLISRSCFILARQDYGIRSATNHRGQVFEDDMFTIRYFQKGSGHITFKRLDLVEKMNDIVAKHYPGALPAK</sequence>
<reference evidence="2 3" key="1">
    <citation type="submission" date="2018-12" db="EMBL/GenBank/DDBJ databases">
        <authorList>
            <consortium name="Pathogen Informatics"/>
        </authorList>
    </citation>
    <scope>NUCLEOTIDE SEQUENCE [LARGE SCALE GENOMIC DNA]</scope>
    <source>
        <strain evidence="2 3">NCTC8271</strain>
    </source>
</reference>
<proteinExistence type="predicted"/>
<evidence type="ECO:0000313" key="2">
    <source>
        <dbReference type="EMBL" id="VEA29979.1"/>
    </source>
</evidence>
<dbReference type="Proteomes" id="UP000273655">
    <property type="component" value="Chromosome 1"/>
</dbReference>